<feature type="region of interest" description="Disordered" evidence="2">
    <location>
        <begin position="24"/>
        <end position="107"/>
    </location>
</feature>
<feature type="domain" description="M23ase beta-sheet core" evidence="3">
    <location>
        <begin position="249"/>
        <end position="343"/>
    </location>
</feature>
<protein>
    <submittedName>
        <fullName evidence="4">Murein DD-endopeptidase MepM/ murein hydrolase activator NlpD</fullName>
    </submittedName>
</protein>
<organism evidence="4 5">
    <name type="scientific">Microvirga lupini</name>
    <dbReference type="NCBI Taxonomy" id="420324"/>
    <lineage>
        <taxon>Bacteria</taxon>
        <taxon>Pseudomonadati</taxon>
        <taxon>Pseudomonadota</taxon>
        <taxon>Alphaproteobacteria</taxon>
        <taxon>Hyphomicrobiales</taxon>
        <taxon>Methylobacteriaceae</taxon>
        <taxon>Microvirga</taxon>
    </lineage>
</organism>
<comment type="caution">
    <text evidence="4">The sequence shown here is derived from an EMBL/GenBank/DDBJ whole genome shotgun (WGS) entry which is preliminary data.</text>
</comment>
<dbReference type="RefSeq" id="WP_343058841.1">
    <property type="nucleotide sequence ID" value="NZ_JACHWB010000005.1"/>
</dbReference>
<dbReference type="Proteomes" id="UP000532010">
    <property type="component" value="Unassembled WGS sequence"/>
</dbReference>
<evidence type="ECO:0000259" key="3">
    <source>
        <dbReference type="Pfam" id="PF01551"/>
    </source>
</evidence>
<evidence type="ECO:0000313" key="5">
    <source>
        <dbReference type="Proteomes" id="UP000532010"/>
    </source>
</evidence>
<dbReference type="Pfam" id="PF01551">
    <property type="entry name" value="Peptidase_M23"/>
    <property type="match status" value="1"/>
</dbReference>
<feature type="region of interest" description="Disordered" evidence="2">
    <location>
        <begin position="124"/>
        <end position="158"/>
    </location>
</feature>
<dbReference type="PANTHER" id="PTHR21666">
    <property type="entry name" value="PEPTIDASE-RELATED"/>
    <property type="match status" value="1"/>
</dbReference>
<dbReference type="InterPro" id="IPR011055">
    <property type="entry name" value="Dup_hybrid_motif"/>
</dbReference>
<sequence length="349" mass="35270">MSRIALVGLIGSAAAACSTDSARFAENPFSNPFAASERMDTGASAPSQPQASPSYAAAPMPTASVQAQALPPVQAQPLSQPTRIASAPAPVQSRPAPAVQAASSQPKFRLVDTSKVPAATTPVAAAEPARRVRPGMTATTTAQAPAPAAPAPAKSPPIQVASATNEPLVSAPKPLVSAPKPVVEQPKVAALSQPEPVKTIAPAPAAPAPQPEVAKAPAPEPEATASVSGDFRWPARGRVIAGFGANGGNEGINIAVPEGTPVKATEAGTVTYAGSEVKGYGNLVLIKHENGYVSAYAHNGSLSVKRGEQVKRGQVIATSGQTGNVTSPQLHFEIRKGAQPVDPMKYLGG</sequence>
<dbReference type="AlphaFoldDB" id="A0A7W4VNQ1"/>
<dbReference type="InterPro" id="IPR050570">
    <property type="entry name" value="Cell_wall_metabolism_enzyme"/>
</dbReference>
<feature type="compositionally biased region" description="Low complexity" evidence="2">
    <location>
        <begin position="137"/>
        <end position="146"/>
    </location>
</feature>
<dbReference type="SUPFAM" id="SSF51261">
    <property type="entry name" value="Duplicated hybrid motif"/>
    <property type="match status" value="1"/>
</dbReference>
<reference evidence="4 5" key="1">
    <citation type="submission" date="2020-08" db="EMBL/GenBank/DDBJ databases">
        <title>The Agave Microbiome: Exploring the role of microbial communities in plant adaptations to desert environments.</title>
        <authorList>
            <person name="Partida-Martinez L.P."/>
        </authorList>
    </citation>
    <scope>NUCLEOTIDE SEQUENCE [LARGE SCALE GENOMIC DNA]</scope>
    <source>
        <strain evidence="4 5">AT3.9</strain>
    </source>
</reference>
<dbReference type="PROSITE" id="PS51257">
    <property type="entry name" value="PROKAR_LIPOPROTEIN"/>
    <property type="match status" value="1"/>
</dbReference>
<comment type="similarity">
    <text evidence="1">Belongs to the E.coli NlpD/Haemophilus LppB family.</text>
</comment>
<keyword evidence="5" id="KW-1185">Reference proteome</keyword>
<dbReference type="Gene3D" id="2.70.70.10">
    <property type="entry name" value="Glucose Permease (Domain IIA)"/>
    <property type="match status" value="1"/>
</dbReference>
<dbReference type="InterPro" id="IPR016047">
    <property type="entry name" value="M23ase_b-sheet_dom"/>
</dbReference>
<keyword evidence="4" id="KW-0378">Hydrolase</keyword>
<evidence type="ECO:0000256" key="2">
    <source>
        <dbReference type="SAM" id="MobiDB-lite"/>
    </source>
</evidence>
<gene>
    <name evidence="4" type="ORF">FHR70_003630</name>
</gene>
<dbReference type="GO" id="GO:0004222">
    <property type="term" value="F:metalloendopeptidase activity"/>
    <property type="evidence" value="ECO:0007669"/>
    <property type="project" value="TreeGrafter"/>
</dbReference>
<feature type="compositionally biased region" description="Low complexity" evidence="2">
    <location>
        <begin position="43"/>
        <end position="106"/>
    </location>
</feature>
<name>A0A7W4VNQ1_9HYPH</name>
<evidence type="ECO:0000313" key="4">
    <source>
        <dbReference type="EMBL" id="MBB3020544.1"/>
    </source>
</evidence>
<evidence type="ECO:0000256" key="1">
    <source>
        <dbReference type="ARBA" id="ARBA00038420"/>
    </source>
</evidence>
<dbReference type="PANTHER" id="PTHR21666:SF263">
    <property type="entry name" value="MUREIN HYDROLASE ACTIVATOR NLPD"/>
    <property type="match status" value="1"/>
</dbReference>
<dbReference type="EMBL" id="JACHWB010000005">
    <property type="protein sequence ID" value="MBB3020544.1"/>
    <property type="molecule type" value="Genomic_DNA"/>
</dbReference>
<dbReference type="CDD" id="cd12797">
    <property type="entry name" value="M23_peptidase"/>
    <property type="match status" value="1"/>
</dbReference>
<proteinExistence type="inferred from homology"/>
<accession>A0A7W4VNQ1</accession>